<dbReference type="Proteomes" id="UP001157418">
    <property type="component" value="Unassembled WGS sequence"/>
</dbReference>
<reference evidence="1 2" key="1">
    <citation type="submission" date="2022-01" db="EMBL/GenBank/DDBJ databases">
        <authorList>
            <person name="Xiong W."/>
            <person name="Schranz E."/>
        </authorList>
    </citation>
    <scope>NUCLEOTIDE SEQUENCE [LARGE SCALE GENOMIC DNA]</scope>
</reference>
<organism evidence="1 2">
    <name type="scientific">Lactuca virosa</name>
    <dbReference type="NCBI Taxonomy" id="75947"/>
    <lineage>
        <taxon>Eukaryota</taxon>
        <taxon>Viridiplantae</taxon>
        <taxon>Streptophyta</taxon>
        <taxon>Embryophyta</taxon>
        <taxon>Tracheophyta</taxon>
        <taxon>Spermatophyta</taxon>
        <taxon>Magnoliopsida</taxon>
        <taxon>eudicotyledons</taxon>
        <taxon>Gunneridae</taxon>
        <taxon>Pentapetalae</taxon>
        <taxon>asterids</taxon>
        <taxon>campanulids</taxon>
        <taxon>Asterales</taxon>
        <taxon>Asteraceae</taxon>
        <taxon>Cichorioideae</taxon>
        <taxon>Cichorieae</taxon>
        <taxon>Lactucinae</taxon>
        <taxon>Lactuca</taxon>
    </lineage>
</organism>
<name>A0AAU9LKN6_9ASTR</name>
<dbReference type="EMBL" id="CAKMRJ010000001">
    <property type="protein sequence ID" value="CAH1414967.1"/>
    <property type="molecule type" value="Genomic_DNA"/>
</dbReference>
<proteinExistence type="predicted"/>
<evidence type="ECO:0008006" key="3">
    <source>
        <dbReference type="Google" id="ProtNLM"/>
    </source>
</evidence>
<comment type="caution">
    <text evidence="1">The sequence shown here is derived from an EMBL/GenBank/DDBJ whole genome shotgun (WGS) entry which is preliminary data.</text>
</comment>
<evidence type="ECO:0000313" key="1">
    <source>
        <dbReference type="EMBL" id="CAH1414967.1"/>
    </source>
</evidence>
<dbReference type="AlphaFoldDB" id="A0AAU9LKN6"/>
<evidence type="ECO:0000313" key="2">
    <source>
        <dbReference type="Proteomes" id="UP001157418"/>
    </source>
</evidence>
<accession>A0AAU9LKN6</accession>
<gene>
    <name evidence="1" type="ORF">LVIROSA_LOCUS2846</name>
</gene>
<protein>
    <recommendedName>
        <fullName evidence="3">Pentatricopeptide repeat-containing protein</fullName>
    </recommendedName>
</protein>
<keyword evidence="2" id="KW-1185">Reference proteome</keyword>
<sequence>MAYTCNRDIERLMKSESTDSALKLFDGMPIRNAVTRDTIISWVSRGTLSFYSQMVSQRELSSSTFSTVSDVYQGLQVHSTMIDCSWFIFDSKRNVATWNHFQSGFGEIGRSQKCQVVMH</sequence>